<sequence>MDGCSKMSVMELCETDDLATSLVLDPLLGFSTHKMNVSPPPEVRRWGYLKETLLRFQRTHDLQATFEALTVGDWACDYFTGLGTHRLELLKQHVYRYLCAFLLDSGVQIESCDRYSSETNGAKITSTKHWFVGERMEVLLGCIAELSPADSAVLRAGVNDFSVMYSTRKRCAQLWLGPAAFINHDCRPNCKFVPGDKNGGCVKVVRPIAPGEEITCYYGDSFFGEDNEMCECCTCERKGEGHFRHRERQPGCDDSNDLSGQKYRLRDTDLRLNRGKAPCPPTFRPTFTFSNSAIPSRNSFTQQMKRNALMMSRKTKRLKQEGQRRISGIKQQRLIMPSLSEVVLRNLRVRVRRHTFNFLLSCKDPTSKERALLHQLEHVETKDKWRKEQSALYCTTKENDKKEKSSNTCELNLKPFTLHPSLSSQQNAGPAVSGQILGGKPLRVVEKVSVQTRISSRTRSMIRNCHTRQSVSRAKKNNKIISKRIELTKPICRKSNSASPQKHMDSCSGKDATHNVIKDIHGTNCITIENNTSGNNNDVAYISNRTYTGGGGPKGSKAQGADQKPVDLKVEIKTIGESGTDGTLVASKPSGKRVEVCQSALDKAKKPGNHQKPISTPLVTTTPSTISLSSPSLDHVPVMSGLKQVTVSLIRVSVPGSVAEERACPGLEGKGIVRRESSVPVQAEQMARSATQGGEADTRVSRSQQKSMEEAGRELSDAEGKKGVREMYFKAKVNKVDVGKGQTAVVKVDLLHGEKGAGEKVIEIEAAGGGEQVSVAGKGHRGSVKDIDRGAKLNSKSVQSQVVGCDKRVLRGRNDAEEQSNGKAGGQNSRSCDSIIRKDGGKNERVSEMVKKGSSITMDKKGVVIKQVRVLLSDILRKERDQKAGGSGSGNTGKKDLISSNHKQMEDGRKANNDGGKEVNILSDAQTNSLPHAKTQSMLISKRGKGRASKLKLEGPGQDLHIHSPQSNDDLIPAKDRLSKSPPPSSEYLQTHTQANIPLKKRMFRNSVETDSEQSINSPVSEPSSKDLKPSTELRQNLTLCSGREIKAIKVLEDSGRGGLRSNSDPKSTVSEFWVQSRTQTIKRTAKQNATPRMLRPRVNQLEQARPRRSAGKYKRGTRDSEVLENESDEDKHKAGHDEISLDSKKEHVNEGEKKTESHTELLNSLASQTCKEENGKGQSLNFKIRFKRKRGKVWELDRPAGGEDLIIEAEKSIDSQQLEPYRAILDSVSILNLEMEKGAQVDGKETHDVRFWKRRKVRRDRLGSLKDRGPILMNRQSEVVAVDSKEKKKEQGELSEVEISEVEINEVLDEVIYGVKQLPGEKGHTTSSEGMSVGVGGLQCDYQVTPSPVRICEKEKDIPSLAEDGEQVKDTCIGVESSLVDSGALHEHKVKDEDQPLPRIKLRRKIQGVWEVDSQELEQSEAKSEKEKKEMTCVKPKEECPSQPPTCQKLNSAIKCNTLKDSSAVLLKKEPPPLTLSLSPLTLNSPQPVGSDVRAYAPETMNDRAMPKITNKGGRGRGRKERQKTETARKVATGEMGTSCLSHNLLQIDNSLSRLSEGLCQSQSLEKNIPSDYTASTSKIPSQSQSQSPPFSFPERMLSTESSFANCCEDLLDFQCLNLEGFYHPQNILQTSPIDLCPMDPPSGPFSSPLSHSPSDAWNPETPYLGPPSPGSIFNAEDQQFLNGLVCSKNESLPLDCGVKDTSKDRGQLNANFCFTPLSSAEGTFMDRFLMKNPGMKLSKEDSKTQALSSAAKTHYSQKESFMFNTNTPSICSHSHNTPVNVLNQSTNGTKASSAHSNFSKVQPQVKTPGPFHLMSSSNKSQSFSTSQPVPSSFKTGPQNYSVKSVHSPQVVSNKFGSQLNPNVGDAFRNTYDKSSSVIQSVLKFQGGKPSQNLNSAPSKVNIVAGNPKIAAKPHIAKSRYSDTDKVHQSNKCSGFSTGGHKGSMPSYSIISGKDPVRLNASNYPIKSNLPNDKVHPDYFQTSSKSTTTALEKSPSDKPQYTETSFGSKNFSTLPRPFFFPSQAPQSYGSPHGKRLNQDKPCAAVHSQNPHSSYATSASPDKLCYDSSDLTFSTSLSPSMSQHNSPQVAHNSPSGSQTPANKQQPPSSSFSYSYGHQGPPYVVNFTGDHSVTMGLGDYPGSPPTNYTYRCLMEPSGTQGRLVLEPCGPQLSHSPSFSVGGFSGLKGQDDHCKRDIQQQCQPIDHPPISHHAPTSSHSLSTPVSDRKPKRLRLVVTDGLVDLDLQYTD</sequence>
<feature type="compositionally biased region" description="Polar residues" evidence="18">
    <location>
        <begin position="819"/>
        <end position="832"/>
    </location>
</feature>
<evidence type="ECO:0000313" key="20">
    <source>
        <dbReference type="Proteomes" id="UP001652741"/>
    </source>
</evidence>
<feature type="region of interest" description="Disordered" evidence="18">
    <location>
        <begin position="1506"/>
        <end position="1535"/>
    </location>
</feature>
<evidence type="ECO:0000256" key="13">
    <source>
        <dbReference type="ARBA" id="ARBA00023242"/>
    </source>
</evidence>
<feature type="compositionally biased region" description="Polar residues" evidence="18">
    <location>
        <begin position="1061"/>
        <end position="1091"/>
    </location>
</feature>
<feature type="compositionally biased region" description="Polar residues" evidence="18">
    <location>
        <begin position="1981"/>
        <end position="2008"/>
    </location>
</feature>
<feature type="compositionally biased region" description="Polar residues" evidence="18">
    <location>
        <begin position="2081"/>
        <end position="2103"/>
    </location>
</feature>
<feature type="compositionally biased region" description="Polar residues" evidence="18">
    <location>
        <begin position="2047"/>
        <end position="2060"/>
    </location>
</feature>
<keyword evidence="13" id="KW-0539">Nucleus</keyword>
<evidence type="ECO:0000256" key="3">
    <source>
        <dbReference type="ARBA" id="ARBA00012187"/>
    </source>
</evidence>
<accession>A0A1S3RB54</accession>
<dbReference type="GO" id="GO:0140944">
    <property type="term" value="F:histone H4K20 monomethyltransferase activity"/>
    <property type="evidence" value="ECO:0007669"/>
    <property type="project" value="UniProtKB-EC"/>
</dbReference>
<feature type="region of interest" description="Disordered" evidence="18">
    <location>
        <begin position="678"/>
        <end position="719"/>
    </location>
</feature>
<evidence type="ECO:0000313" key="21">
    <source>
        <dbReference type="RefSeq" id="XP_014049366.2"/>
    </source>
</evidence>
<dbReference type="InterPro" id="IPR039977">
    <property type="entry name" value="Suv4-20/Set9"/>
</dbReference>
<dbReference type="InterPro" id="IPR041938">
    <property type="entry name" value="Hist-Lys_N-MTase_N"/>
</dbReference>
<evidence type="ECO:0000256" key="11">
    <source>
        <dbReference type="ARBA" id="ARBA00023015"/>
    </source>
</evidence>
<dbReference type="Gene3D" id="2.170.270.10">
    <property type="entry name" value="SET domain"/>
    <property type="match status" value="1"/>
</dbReference>
<feature type="compositionally biased region" description="Basic residues" evidence="18">
    <location>
        <begin position="1107"/>
        <end position="1116"/>
    </location>
</feature>
<feature type="compositionally biased region" description="Basic and acidic residues" evidence="18">
    <location>
        <begin position="707"/>
        <end position="719"/>
    </location>
</feature>
<dbReference type="PROSITE" id="PS51570">
    <property type="entry name" value="SAM_MT43_SUVAR420_2"/>
    <property type="match status" value="1"/>
</dbReference>
<feature type="compositionally biased region" description="Low complexity" evidence="18">
    <location>
        <begin position="1582"/>
        <end position="1595"/>
    </location>
</feature>
<dbReference type="RefSeq" id="XP_014049366.2">
    <property type="nucleotide sequence ID" value="XM_014193891.2"/>
</dbReference>
<feature type="region of interest" description="Disordered" evidence="18">
    <location>
        <begin position="809"/>
        <end position="845"/>
    </location>
</feature>
<dbReference type="InterPro" id="IPR001214">
    <property type="entry name" value="SET_dom"/>
</dbReference>
<feature type="region of interest" description="Disordered" evidence="18">
    <location>
        <begin position="1963"/>
        <end position="2008"/>
    </location>
</feature>
<keyword evidence="20" id="KW-1185">Reference proteome</keyword>
<feature type="domain" description="SET" evidence="19">
    <location>
        <begin position="105"/>
        <end position="219"/>
    </location>
</feature>
<dbReference type="Pfam" id="PF00856">
    <property type="entry name" value="SET"/>
    <property type="match status" value="1"/>
</dbReference>
<dbReference type="EC" id="2.1.1.362" evidence="4"/>
<gene>
    <name evidence="21" type="primary">kmt5c</name>
</gene>
<feature type="compositionally biased region" description="Polar residues" evidence="18">
    <location>
        <begin position="2212"/>
        <end position="2223"/>
    </location>
</feature>
<feature type="compositionally biased region" description="Basic and acidic residues" evidence="18">
    <location>
        <begin position="1130"/>
        <end position="1160"/>
    </location>
</feature>
<proteinExistence type="predicted"/>
<keyword evidence="10" id="KW-0156">Chromatin regulator</keyword>
<feature type="region of interest" description="Disordered" evidence="18">
    <location>
        <begin position="2201"/>
        <end position="2225"/>
    </location>
</feature>
<evidence type="ECO:0000256" key="7">
    <source>
        <dbReference type="ARBA" id="ARBA00022603"/>
    </source>
</evidence>
<keyword evidence="7" id="KW-0489">Methyltransferase</keyword>
<evidence type="ECO:0000256" key="12">
    <source>
        <dbReference type="ARBA" id="ARBA00023163"/>
    </source>
</evidence>
<dbReference type="PANTHER" id="PTHR12977:SF4">
    <property type="entry name" value="HISTONE-LYSINE N-METHYLTRANSFERASE KMT5B"/>
    <property type="match status" value="1"/>
</dbReference>
<evidence type="ECO:0000259" key="19">
    <source>
        <dbReference type="PROSITE" id="PS50280"/>
    </source>
</evidence>
<dbReference type="InterPro" id="IPR025790">
    <property type="entry name" value="Suv4-20_animal"/>
</dbReference>
<keyword evidence="8" id="KW-0808">Transferase</keyword>
<dbReference type="GO" id="GO:0005634">
    <property type="term" value="C:nucleus"/>
    <property type="evidence" value="ECO:0007669"/>
    <property type="project" value="UniProtKB-SubCell"/>
</dbReference>
<comment type="catalytic activity">
    <reaction evidence="17">
        <text>N(6)-methyl-L-lysyl(20)-[histone H4] + S-adenosyl-L-methionine = N(6),N(6)-dimethyl-L-lysyl(20)-[histone H4] + S-adenosyl-L-homocysteine + H(+)</text>
        <dbReference type="Rhea" id="RHEA:60348"/>
        <dbReference type="Rhea" id="RHEA-COMP:15555"/>
        <dbReference type="Rhea" id="RHEA-COMP:15556"/>
        <dbReference type="ChEBI" id="CHEBI:15378"/>
        <dbReference type="ChEBI" id="CHEBI:57856"/>
        <dbReference type="ChEBI" id="CHEBI:59789"/>
        <dbReference type="ChEBI" id="CHEBI:61929"/>
        <dbReference type="ChEBI" id="CHEBI:61976"/>
        <dbReference type="EC" id="2.1.1.362"/>
    </reaction>
    <physiologicalReaction direction="left-to-right" evidence="17">
        <dbReference type="Rhea" id="RHEA:60349"/>
    </physiologicalReaction>
</comment>
<evidence type="ECO:0000256" key="5">
    <source>
        <dbReference type="ARBA" id="ARBA00022454"/>
    </source>
</evidence>
<evidence type="ECO:0000256" key="14">
    <source>
        <dbReference type="ARBA" id="ARBA00031786"/>
    </source>
</evidence>
<dbReference type="GO" id="GO:0005694">
    <property type="term" value="C:chromosome"/>
    <property type="evidence" value="ECO:0007669"/>
    <property type="project" value="UniProtKB-SubCell"/>
</dbReference>
<feature type="region of interest" description="Disordered" evidence="18">
    <location>
        <begin position="1573"/>
        <end position="1596"/>
    </location>
</feature>
<feature type="region of interest" description="Disordered" evidence="18">
    <location>
        <begin position="2076"/>
        <end position="2114"/>
    </location>
</feature>
<organism evidence="20 21">
    <name type="scientific">Salmo salar</name>
    <name type="common">Atlantic salmon</name>
    <dbReference type="NCBI Taxonomy" id="8030"/>
    <lineage>
        <taxon>Eukaryota</taxon>
        <taxon>Metazoa</taxon>
        <taxon>Chordata</taxon>
        <taxon>Craniata</taxon>
        <taxon>Vertebrata</taxon>
        <taxon>Euteleostomi</taxon>
        <taxon>Actinopterygii</taxon>
        <taxon>Neopterygii</taxon>
        <taxon>Teleostei</taxon>
        <taxon>Protacanthopterygii</taxon>
        <taxon>Salmoniformes</taxon>
        <taxon>Salmonidae</taxon>
        <taxon>Salmoninae</taxon>
        <taxon>Salmo</taxon>
    </lineage>
</organism>
<evidence type="ECO:0000256" key="6">
    <source>
        <dbReference type="ARBA" id="ARBA00022491"/>
    </source>
</evidence>
<feature type="region of interest" description="Disordered" evidence="18">
    <location>
        <begin position="1814"/>
        <end position="1837"/>
    </location>
</feature>
<feature type="compositionally biased region" description="Polar residues" evidence="18">
    <location>
        <begin position="1007"/>
        <end position="1023"/>
    </location>
</feature>
<feature type="compositionally biased region" description="Basic and acidic residues" evidence="18">
    <location>
        <begin position="835"/>
        <end position="845"/>
    </location>
</feature>
<keyword evidence="9" id="KW-0949">S-adenosyl-L-methionine</keyword>
<protein>
    <recommendedName>
        <fullName evidence="14">[histone H4]-N-methyl-L-lysine20 N-methyltransferase KMT5B</fullName>
        <ecNumber evidence="3">2.1.1.361</ecNumber>
        <ecNumber evidence="4">2.1.1.362</ecNumber>
    </recommendedName>
    <alternativeName>
        <fullName evidence="15">[histone H4]-lysine20 N-methyltransferase KMT5B</fullName>
    </alternativeName>
</protein>
<feature type="compositionally biased region" description="Low complexity" evidence="18">
    <location>
        <begin position="2104"/>
        <end position="2114"/>
    </location>
</feature>
<name>A0A1S3RB54_SALSA</name>
<evidence type="ECO:0000256" key="17">
    <source>
        <dbReference type="ARBA" id="ARBA00048710"/>
    </source>
</evidence>
<dbReference type="Gene3D" id="1.10.10.1700">
    <property type="entry name" value="Histone-lysine N-methyltransferase"/>
    <property type="match status" value="1"/>
</dbReference>
<dbReference type="PANTHER" id="PTHR12977">
    <property type="entry name" value="SUPPRESSOR OF VARIEGATION 4-20-RELATED"/>
    <property type="match status" value="1"/>
</dbReference>
<dbReference type="InterPro" id="IPR046341">
    <property type="entry name" value="SET_dom_sf"/>
</dbReference>
<evidence type="ECO:0000256" key="1">
    <source>
        <dbReference type="ARBA" id="ARBA00004123"/>
    </source>
</evidence>
<comment type="catalytic activity">
    <reaction evidence="16">
        <text>N(6),N(6)-dimethyl-L-lysyl(20)-[histone H4] + S-adenosyl-L-methionine = N(6),N(6),N(6)-trimethyl-L-lysyl(20)-[histone H4] + S-adenosyl-L-homocysteine + H(+)</text>
        <dbReference type="Rhea" id="RHEA:61992"/>
        <dbReference type="Rhea" id="RHEA-COMP:15556"/>
        <dbReference type="Rhea" id="RHEA-COMP:15998"/>
        <dbReference type="ChEBI" id="CHEBI:15378"/>
        <dbReference type="ChEBI" id="CHEBI:57856"/>
        <dbReference type="ChEBI" id="CHEBI:59789"/>
        <dbReference type="ChEBI" id="CHEBI:61961"/>
        <dbReference type="ChEBI" id="CHEBI:61976"/>
    </reaction>
    <physiologicalReaction direction="left-to-right" evidence="16">
        <dbReference type="Rhea" id="RHEA:61993"/>
    </physiologicalReaction>
</comment>
<feature type="region of interest" description="Disordered" evidence="18">
    <location>
        <begin position="1054"/>
        <end position="1160"/>
    </location>
</feature>
<evidence type="ECO:0000256" key="10">
    <source>
        <dbReference type="ARBA" id="ARBA00022853"/>
    </source>
</evidence>
<keyword evidence="11" id="KW-0805">Transcription regulation</keyword>
<dbReference type="KEGG" id="sasa:106601580"/>
<dbReference type="STRING" id="8030.ENSSSAP00000005558"/>
<evidence type="ECO:0000256" key="16">
    <source>
        <dbReference type="ARBA" id="ARBA00048602"/>
    </source>
</evidence>
<reference evidence="21" key="1">
    <citation type="submission" date="2025-08" db="UniProtKB">
        <authorList>
            <consortium name="RefSeq"/>
        </authorList>
    </citation>
    <scope>IDENTIFICATION</scope>
</reference>
<dbReference type="PaxDb" id="8030-ENSSSAP00000005558"/>
<keyword evidence="6" id="KW-0678">Repressor</keyword>
<dbReference type="SMART" id="SM00317">
    <property type="entry name" value="SET"/>
    <property type="match status" value="1"/>
</dbReference>
<feature type="compositionally biased region" description="Polar residues" evidence="18">
    <location>
        <begin position="987"/>
        <end position="996"/>
    </location>
</feature>
<feature type="region of interest" description="Disordered" evidence="18">
    <location>
        <begin position="880"/>
        <end position="1033"/>
    </location>
</feature>
<feature type="region of interest" description="Disordered" evidence="18">
    <location>
        <begin position="1920"/>
        <end position="1943"/>
    </location>
</feature>
<dbReference type="PROSITE" id="PS50280">
    <property type="entry name" value="SET"/>
    <property type="match status" value="1"/>
</dbReference>
<dbReference type="GO" id="GO:0140941">
    <property type="term" value="F:histone H4K20me methyltransferase activity"/>
    <property type="evidence" value="ECO:0007669"/>
    <property type="project" value="UniProtKB-EC"/>
</dbReference>
<keyword evidence="5" id="KW-0158">Chromosome</keyword>
<feature type="compositionally biased region" description="Polar residues" evidence="18">
    <location>
        <begin position="1963"/>
        <end position="1972"/>
    </location>
</feature>
<evidence type="ECO:0000256" key="8">
    <source>
        <dbReference type="ARBA" id="ARBA00022679"/>
    </source>
</evidence>
<dbReference type="GO" id="GO:0032259">
    <property type="term" value="P:methylation"/>
    <property type="evidence" value="ECO:0007669"/>
    <property type="project" value="UniProtKB-KW"/>
</dbReference>
<dbReference type="Proteomes" id="UP001652741">
    <property type="component" value="Chromosome ssa03"/>
</dbReference>
<evidence type="ECO:0000256" key="4">
    <source>
        <dbReference type="ARBA" id="ARBA00012188"/>
    </source>
</evidence>
<dbReference type="EC" id="2.1.1.361" evidence="3"/>
<evidence type="ECO:0000256" key="18">
    <source>
        <dbReference type="SAM" id="MobiDB-lite"/>
    </source>
</evidence>
<dbReference type="AlphaFoldDB" id="A0A1S3RB54"/>
<dbReference type="GeneID" id="106601580"/>
<feature type="compositionally biased region" description="Polar residues" evidence="18">
    <location>
        <begin position="923"/>
        <end position="939"/>
    </location>
</feature>
<evidence type="ECO:0000256" key="2">
    <source>
        <dbReference type="ARBA" id="ARBA00004286"/>
    </source>
</evidence>
<comment type="subcellular location">
    <subcellularLocation>
        <location evidence="2">Chromosome</location>
    </subcellularLocation>
    <subcellularLocation>
        <location evidence="1">Nucleus</location>
    </subcellularLocation>
</comment>
<feature type="compositionally biased region" description="Basic and acidic residues" evidence="18">
    <location>
        <begin position="893"/>
        <end position="917"/>
    </location>
</feature>
<evidence type="ECO:0000256" key="9">
    <source>
        <dbReference type="ARBA" id="ARBA00022691"/>
    </source>
</evidence>
<evidence type="ECO:0000256" key="15">
    <source>
        <dbReference type="ARBA" id="ARBA00031835"/>
    </source>
</evidence>
<dbReference type="SUPFAM" id="SSF82199">
    <property type="entry name" value="SET domain"/>
    <property type="match status" value="1"/>
</dbReference>
<feature type="region of interest" description="Disordered" evidence="18">
    <location>
        <begin position="2021"/>
        <end position="2060"/>
    </location>
</feature>
<keyword evidence="12" id="KW-0804">Transcription</keyword>
<feature type="compositionally biased region" description="Low complexity" evidence="18">
    <location>
        <begin position="1817"/>
        <end position="1828"/>
    </location>
</feature>